<sequence length="443" mass="49414">MKKGIKVVTIGGGSSYTPEFVEGLIKRYDELPVSELWLVDIEAGKEKLTIVGNLAKRMVEKAGVPMEIHLTLDRKEALADADFVTTQMRVGQLKARIQDERLPIKYGMIGQETNGAGGLFKGMRTIPVLLEIADEMQELCPDAWLINFTNPAGMVTEALLRYGSHPKVIGVCNLPINTRMTLAKLLDVEVERLHIDFAGLNHMVYGLDVLVDGESVLEDVLEIMSNPDKQFSMRNIAPLPWEPEFIKSLGIIPCPYHRYFYKTSDVLEKQLEEFKTGTTRAEVVQQLENELFELYKDENLDIKPPQLEQRGGAYYSDAACNLISSIYNDRCDIQTLNVRNDGAISDLPRGSAVEVNCVVTKSGPKPIAVGELPVAVSGLVHQIKSFERVAAEASVTGSYEKAMLAMTINPLVTSDVKAKLLLDEMLEVHKEYLPQFRERFSHS</sequence>
<keyword evidence="2 10" id="KW-0479">Metal-binding</keyword>
<reference evidence="14 15" key="1">
    <citation type="submission" date="2019-08" db="EMBL/GenBank/DDBJ databases">
        <title>Bacillus genomes from the desert of Cuatro Cienegas, Coahuila.</title>
        <authorList>
            <person name="Olmedo-Alvarez G."/>
        </authorList>
    </citation>
    <scope>NUCLEOTIDE SEQUENCE [LARGE SCALE GENOMIC DNA]</scope>
    <source>
        <strain evidence="14 15">CH87b_3T</strain>
    </source>
</reference>
<dbReference type="InterPro" id="IPR001088">
    <property type="entry name" value="Glyco_hydro_4"/>
</dbReference>
<dbReference type="Gene3D" id="3.90.110.10">
    <property type="entry name" value="Lactate dehydrogenase/glycoside hydrolase, family 4, C-terminal"/>
    <property type="match status" value="1"/>
</dbReference>
<name>A0A5D4UNK1_9BACI</name>
<evidence type="ECO:0000256" key="11">
    <source>
        <dbReference type="PIRSR" id="PIRSR601088-4"/>
    </source>
</evidence>
<evidence type="ECO:0000313" key="15">
    <source>
        <dbReference type="Proteomes" id="UP000324269"/>
    </source>
</evidence>
<keyword evidence="6" id="KW-0119">Carbohydrate metabolism</keyword>
<feature type="domain" description="Glycosyl hydrolase family 4 C-terminal" evidence="13">
    <location>
        <begin position="197"/>
        <end position="412"/>
    </location>
</feature>
<dbReference type="EC" id="3.2.1.86" evidence="8"/>
<comment type="similarity">
    <text evidence="1 12">Belongs to the glycosyl hydrolase 4 family.</text>
</comment>
<dbReference type="GO" id="GO:0046872">
    <property type="term" value="F:metal ion binding"/>
    <property type="evidence" value="ECO:0007669"/>
    <property type="project" value="UniProtKB-KW"/>
</dbReference>
<dbReference type="Pfam" id="PF02056">
    <property type="entry name" value="Glyco_hydro_4"/>
    <property type="match status" value="1"/>
</dbReference>
<feature type="site" description="Increases basicity of active site Tyr" evidence="11">
    <location>
        <position position="112"/>
    </location>
</feature>
<accession>A0A5D4UNK1</accession>
<keyword evidence="5 10" id="KW-0464">Manganese</keyword>
<dbReference type="SUPFAM" id="SSF51735">
    <property type="entry name" value="NAD(P)-binding Rossmann-fold domains"/>
    <property type="match status" value="1"/>
</dbReference>
<evidence type="ECO:0000313" key="14">
    <source>
        <dbReference type="EMBL" id="TYS88748.1"/>
    </source>
</evidence>
<protein>
    <recommendedName>
        <fullName evidence="8">6-phospho-beta-glucosidase</fullName>
        <ecNumber evidence="8">3.2.1.86</ecNumber>
    </recommendedName>
</protein>
<keyword evidence="7 12" id="KW-0326">Glycosidase</keyword>
<dbReference type="GO" id="GO:0005975">
    <property type="term" value="P:carbohydrate metabolic process"/>
    <property type="evidence" value="ECO:0007669"/>
    <property type="project" value="InterPro"/>
</dbReference>
<dbReference type="RefSeq" id="WP_148968040.1">
    <property type="nucleotide sequence ID" value="NZ_JBNIKW010000001.1"/>
</dbReference>
<dbReference type="SUPFAM" id="SSF56327">
    <property type="entry name" value="LDH C-terminal domain-like"/>
    <property type="match status" value="1"/>
</dbReference>
<keyword evidence="10" id="KW-0170">Cobalt</keyword>
<comment type="caution">
    <text evidence="14">The sequence shown here is derived from an EMBL/GenBank/DDBJ whole genome shotgun (WGS) entry which is preliminary data.</text>
</comment>
<dbReference type="InterPro" id="IPR022616">
    <property type="entry name" value="Glyco_hydro_4_C"/>
</dbReference>
<dbReference type="InterPro" id="IPR019802">
    <property type="entry name" value="GlycHydrolase_4_CS"/>
</dbReference>
<feature type="binding site" evidence="10">
    <location>
        <position position="172"/>
    </location>
    <ligand>
        <name>Mn(2+)</name>
        <dbReference type="ChEBI" id="CHEBI:29035"/>
    </ligand>
</feature>
<dbReference type="Pfam" id="PF11975">
    <property type="entry name" value="Glyco_hydro_4C"/>
    <property type="match status" value="1"/>
</dbReference>
<keyword evidence="3 12" id="KW-0378">Hydrolase</keyword>
<evidence type="ECO:0000256" key="10">
    <source>
        <dbReference type="PIRSR" id="PIRSR601088-3"/>
    </source>
</evidence>
<evidence type="ECO:0000256" key="6">
    <source>
        <dbReference type="ARBA" id="ARBA00023277"/>
    </source>
</evidence>
<dbReference type="GO" id="GO:0008706">
    <property type="term" value="F:6-phospho-beta-glucosidase activity"/>
    <property type="evidence" value="ECO:0007669"/>
    <property type="project" value="UniProtKB-EC"/>
</dbReference>
<dbReference type="PANTHER" id="PTHR32092">
    <property type="entry name" value="6-PHOSPHO-BETA-GLUCOSIDASE-RELATED"/>
    <property type="match status" value="1"/>
</dbReference>
<dbReference type="InterPro" id="IPR015955">
    <property type="entry name" value="Lactate_DH/Glyco_Ohase_4_C"/>
</dbReference>
<dbReference type="Proteomes" id="UP000324269">
    <property type="component" value="Unassembled WGS sequence"/>
</dbReference>
<evidence type="ECO:0000256" key="12">
    <source>
        <dbReference type="RuleBase" id="RU361152"/>
    </source>
</evidence>
<evidence type="ECO:0000256" key="2">
    <source>
        <dbReference type="ARBA" id="ARBA00022723"/>
    </source>
</evidence>
<keyword evidence="10" id="KW-0408">Iron</keyword>
<evidence type="ECO:0000256" key="1">
    <source>
        <dbReference type="ARBA" id="ARBA00010141"/>
    </source>
</evidence>
<dbReference type="PRINTS" id="PR00732">
    <property type="entry name" value="GLHYDRLASE4"/>
</dbReference>
<dbReference type="PANTHER" id="PTHR32092:SF5">
    <property type="entry name" value="6-PHOSPHO-BETA-GLUCOSIDASE"/>
    <property type="match status" value="1"/>
</dbReference>
<dbReference type="FunFam" id="3.40.50.720:FF:000163">
    <property type="entry name" value="6-phospho-beta-glucosidase"/>
    <property type="match status" value="1"/>
</dbReference>
<evidence type="ECO:0000259" key="13">
    <source>
        <dbReference type="Pfam" id="PF11975"/>
    </source>
</evidence>
<feature type="binding site" evidence="9">
    <location>
        <position position="96"/>
    </location>
    <ligand>
        <name>substrate</name>
    </ligand>
</feature>
<comment type="cofactor">
    <cofactor evidence="12">
        <name>NAD(+)</name>
        <dbReference type="ChEBI" id="CHEBI:57540"/>
    </cofactor>
    <text evidence="12">Binds 1 NAD(+) per subunit.</text>
</comment>
<evidence type="ECO:0000256" key="9">
    <source>
        <dbReference type="PIRSR" id="PIRSR601088-2"/>
    </source>
</evidence>
<dbReference type="GO" id="GO:0016616">
    <property type="term" value="F:oxidoreductase activity, acting on the CH-OH group of donors, NAD or NADP as acceptor"/>
    <property type="evidence" value="ECO:0007669"/>
    <property type="project" value="InterPro"/>
</dbReference>
<dbReference type="InterPro" id="IPR036291">
    <property type="entry name" value="NAD(P)-bd_dom_sf"/>
</dbReference>
<dbReference type="PROSITE" id="PS01324">
    <property type="entry name" value="GLYCOSYL_HYDROL_F4"/>
    <property type="match status" value="1"/>
</dbReference>
<organism evidence="14 15">
    <name type="scientific">Rossellomorea aquimaris</name>
    <dbReference type="NCBI Taxonomy" id="189382"/>
    <lineage>
        <taxon>Bacteria</taxon>
        <taxon>Bacillati</taxon>
        <taxon>Bacillota</taxon>
        <taxon>Bacilli</taxon>
        <taxon>Bacillales</taxon>
        <taxon>Bacillaceae</taxon>
        <taxon>Rossellomorea</taxon>
    </lineage>
</organism>
<keyword evidence="10" id="KW-0533">Nickel</keyword>
<evidence type="ECO:0000256" key="7">
    <source>
        <dbReference type="ARBA" id="ARBA00023295"/>
    </source>
</evidence>
<gene>
    <name evidence="14" type="ORF">FZC85_04900</name>
</gene>
<evidence type="ECO:0000256" key="8">
    <source>
        <dbReference type="ARBA" id="ARBA00066487"/>
    </source>
</evidence>
<dbReference type="EMBL" id="VTEZ01000001">
    <property type="protein sequence ID" value="TYS88748.1"/>
    <property type="molecule type" value="Genomic_DNA"/>
</dbReference>
<evidence type="ECO:0000256" key="3">
    <source>
        <dbReference type="ARBA" id="ARBA00022801"/>
    </source>
</evidence>
<feature type="binding site" evidence="9">
    <location>
        <position position="150"/>
    </location>
    <ligand>
        <name>substrate</name>
    </ligand>
</feature>
<keyword evidence="4 12" id="KW-0520">NAD</keyword>
<evidence type="ECO:0000256" key="4">
    <source>
        <dbReference type="ARBA" id="ARBA00023027"/>
    </source>
</evidence>
<dbReference type="OrthoDB" id="9808275at2"/>
<dbReference type="Gene3D" id="3.40.50.720">
    <property type="entry name" value="NAD(P)-binding Rossmann-like Domain"/>
    <property type="match status" value="1"/>
</dbReference>
<proteinExistence type="inferred from homology"/>
<dbReference type="AlphaFoldDB" id="A0A5D4UNK1"/>
<dbReference type="CDD" id="cd05296">
    <property type="entry name" value="GH4_P_beta_glucosidase"/>
    <property type="match status" value="1"/>
</dbReference>
<feature type="binding site" evidence="10">
    <location>
        <position position="202"/>
    </location>
    <ligand>
        <name>Mn(2+)</name>
        <dbReference type="ChEBI" id="CHEBI:29035"/>
    </ligand>
</feature>
<evidence type="ECO:0000256" key="5">
    <source>
        <dbReference type="ARBA" id="ARBA00023211"/>
    </source>
</evidence>